<feature type="compositionally biased region" description="Basic and acidic residues" evidence="1">
    <location>
        <begin position="1699"/>
        <end position="1715"/>
    </location>
</feature>
<feature type="compositionally biased region" description="Basic and acidic residues" evidence="1">
    <location>
        <begin position="1409"/>
        <end position="1431"/>
    </location>
</feature>
<feature type="compositionally biased region" description="Basic and acidic residues" evidence="1">
    <location>
        <begin position="1453"/>
        <end position="1463"/>
    </location>
</feature>
<evidence type="ECO:0000313" key="3">
    <source>
        <dbReference type="EnsemblMetazoa" id="CLYHEMP010436.2"/>
    </source>
</evidence>
<feature type="compositionally biased region" description="Polar residues" evidence="1">
    <location>
        <begin position="1678"/>
        <end position="1692"/>
    </location>
</feature>
<feature type="region of interest" description="Disordered" evidence="1">
    <location>
        <begin position="686"/>
        <end position="743"/>
    </location>
</feature>
<feature type="region of interest" description="Disordered" evidence="1">
    <location>
        <begin position="2773"/>
        <end position="2996"/>
    </location>
</feature>
<reference evidence="3" key="1">
    <citation type="submission" date="2021-01" db="UniProtKB">
        <authorList>
            <consortium name="EnsemblMetazoa"/>
        </authorList>
    </citation>
    <scope>IDENTIFICATION</scope>
</reference>
<feature type="compositionally biased region" description="Basic and acidic residues" evidence="1">
    <location>
        <begin position="1837"/>
        <end position="1855"/>
    </location>
</feature>
<feature type="compositionally biased region" description="Basic and acidic residues" evidence="1">
    <location>
        <begin position="22"/>
        <end position="39"/>
    </location>
</feature>
<feature type="compositionally biased region" description="Polar residues" evidence="1">
    <location>
        <begin position="635"/>
        <end position="648"/>
    </location>
</feature>
<feature type="compositionally biased region" description="Low complexity" evidence="1">
    <location>
        <begin position="582"/>
        <end position="593"/>
    </location>
</feature>
<dbReference type="SMART" id="SM00198">
    <property type="entry name" value="SCP"/>
    <property type="match status" value="1"/>
</dbReference>
<feature type="region of interest" description="Disordered" evidence="1">
    <location>
        <begin position="2002"/>
        <end position="2295"/>
    </location>
</feature>
<evidence type="ECO:0000259" key="2">
    <source>
        <dbReference type="SMART" id="SM00198"/>
    </source>
</evidence>
<proteinExistence type="predicted"/>
<protein>
    <recommendedName>
        <fullName evidence="2">SCP domain-containing protein</fullName>
    </recommendedName>
</protein>
<feature type="compositionally biased region" description="Gly residues" evidence="1">
    <location>
        <begin position="2278"/>
        <end position="2287"/>
    </location>
</feature>
<feature type="region of interest" description="Disordered" evidence="1">
    <location>
        <begin position="2680"/>
        <end position="2711"/>
    </location>
</feature>
<feature type="compositionally biased region" description="Basic and acidic residues" evidence="1">
    <location>
        <begin position="2932"/>
        <end position="2989"/>
    </location>
</feature>
<feature type="compositionally biased region" description="Basic and acidic residues" evidence="1">
    <location>
        <begin position="1380"/>
        <end position="1392"/>
    </location>
</feature>
<evidence type="ECO:0000313" key="4">
    <source>
        <dbReference type="Proteomes" id="UP000594262"/>
    </source>
</evidence>
<organism evidence="3 4">
    <name type="scientific">Clytia hemisphaerica</name>
    <dbReference type="NCBI Taxonomy" id="252671"/>
    <lineage>
        <taxon>Eukaryota</taxon>
        <taxon>Metazoa</taxon>
        <taxon>Cnidaria</taxon>
        <taxon>Hydrozoa</taxon>
        <taxon>Hydroidolina</taxon>
        <taxon>Leptothecata</taxon>
        <taxon>Obeliida</taxon>
        <taxon>Clytiidae</taxon>
        <taxon>Clytia</taxon>
    </lineage>
</organism>
<feature type="compositionally biased region" description="Basic and acidic residues" evidence="1">
    <location>
        <begin position="1336"/>
        <end position="1347"/>
    </location>
</feature>
<feature type="compositionally biased region" description="Acidic residues" evidence="1">
    <location>
        <begin position="1393"/>
        <end position="1404"/>
    </location>
</feature>
<feature type="compositionally biased region" description="Low complexity" evidence="1">
    <location>
        <begin position="2870"/>
        <end position="2882"/>
    </location>
</feature>
<name>A0A7M5WLY5_9CNID</name>
<feature type="region of interest" description="Disordered" evidence="1">
    <location>
        <begin position="635"/>
        <end position="657"/>
    </location>
</feature>
<dbReference type="EnsemblMetazoa" id="CLYHEMT010436.2">
    <property type="protein sequence ID" value="CLYHEMP010436.2"/>
    <property type="gene ID" value="CLYHEMG010436"/>
</dbReference>
<feature type="compositionally biased region" description="Basic and acidic residues" evidence="1">
    <location>
        <begin position="1731"/>
        <end position="1750"/>
    </location>
</feature>
<feature type="compositionally biased region" description="Low complexity" evidence="1">
    <location>
        <begin position="1763"/>
        <end position="1773"/>
    </location>
</feature>
<feature type="compositionally biased region" description="Basic and acidic residues" evidence="1">
    <location>
        <begin position="2702"/>
        <end position="2711"/>
    </location>
</feature>
<feature type="compositionally biased region" description="Basic and acidic residues" evidence="1">
    <location>
        <begin position="1266"/>
        <end position="1326"/>
    </location>
</feature>
<dbReference type="OrthoDB" id="337038at2759"/>
<feature type="compositionally biased region" description="Basic and acidic residues" evidence="1">
    <location>
        <begin position="2134"/>
        <end position="2144"/>
    </location>
</feature>
<dbReference type="InterPro" id="IPR014044">
    <property type="entry name" value="CAP_dom"/>
</dbReference>
<feature type="compositionally biased region" description="Basic and acidic residues" evidence="1">
    <location>
        <begin position="1360"/>
        <end position="1372"/>
    </location>
</feature>
<feature type="compositionally biased region" description="Basic and acidic residues" evidence="1">
    <location>
        <begin position="1648"/>
        <end position="1667"/>
    </location>
</feature>
<feature type="compositionally biased region" description="Basic and acidic residues" evidence="1">
    <location>
        <begin position="2887"/>
        <end position="2922"/>
    </location>
</feature>
<feature type="compositionally biased region" description="Polar residues" evidence="1">
    <location>
        <begin position="2689"/>
        <end position="2701"/>
    </location>
</feature>
<feature type="region of interest" description="Disordered" evidence="1">
    <location>
        <begin position="1146"/>
        <end position="1958"/>
    </location>
</feature>
<feature type="compositionally biased region" description="Polar residues" evidence="1">
    <location>
        <begin position="1813"/>
        <end position="1824"/>
    </location>
</feature>
<feature type="compositionally biased region" description="Basic and acidic residues" evidence="1">
    <location>
        <begin position="1941"/>
        <end position="1958"/>
    </location>
</feature>
<feature type="compositionally biased region" description="Polar residues" evidence="1">
    <location>
        <begin position="2052"/>
        <end position="2063"/>
    </location>
</feature>
<feature type="compositionally biased region" description="Basic and acidic residues" evidence="1">
    <location>
        <begin position="1520"/>
        <end position="1548"/>
    </location>
</feature>
<dbReference type="SUPFAM" id="SSF55797">
    <property type="entry name" value="PR-1-like"/>
    <property type="match status" value="1"/>
</dbReference>
<feature type="compositionally biased region" description="Polar residues" evidence="1">
    <location>
        <begin position="2108"/>
        <end position="2117"/>
    </location>
</feature>
<feature type="compositionally biased region" description="Low complexity" evidence="1">
    <location>
        <begin position="603"/>
        <end position="622"/>
    </location>
</feature>
<feature type="domain" description="SCP" evidence="2">
    <location>
        <begin position="2319"/>
        <end position="2464"/>
    </location>
</feature>
<feature type="compositionally biased region" description="Low complexity" evidence="1">
    <location>
        <begin position="1719"/>
        <end position="1730"/>
    </location>
</feature>
<dbReference type="Proteomes" id="UP000594262">
    <property type="component" value="Unplaced"/>
</dbReference>
<dbReference type="InterPro" id="IPR035940">
    <property type="entry name" value="CAP_sf"/>
</dbReference>
<feature type="compositionally biased region" description="Basic residues" evidence="1">
    <location>
        <begin position="686"/>
        <end position="700"/>
    </location>
</feature>
<feature type="region of interest" description="Disordered" evidence="1">
    <location>
        <begin position="549"/>
        <end position="622"/>
    </location>
</feature>
<feature type="compositionally biased region" description="Polar residues" evidence="1">
    <location>
        <begin position="2015"/>
        <end position="2029"/>
    </location>
</feature>
<accession>A0A7M5WLY5</accession>
<feature type="compositionally biased region" description="Basic and acidic residues" evidence="1">
    <location>
        <begin position="1888"/>
        <end position="1899"/>
    </location>
</feature>
<feature type="compositionally biased region" description="Basic and acidic residues" evidence="1">
    <location>
        <begin position="2263"/>
        <end position="2276"/>
    </location>
</feature>
<feature type="compositionally biased region" description="Basic and acidic residues" evidence="1">
    <location>
        <begin position="1176"/>
        <end position="1219"/>
    </location>
</feature>
<feature type="compositionally biased region" description="Basic and acidic residues" evidence="1">
    <location>
        <begin position="1571"/>
        <end position="1600"/>
    </location>
</feature>
<keyword evidence="4" id="KW-1185">Reference proteome</keyword>
<feature type="compositionally biased region" description="Basic residues" evidence="1">
    <location>
        <begin position="707"/>
        <end position="725"/>
    </location>
</feature>
<dbReference type="Gene3D" id="3.40.33.10">
    <property type="entry name" value="CAP"/>
    <property type="match status" value="1"/>
</dbReference>
<sequence>MGLWKDIGSQANEEVPTSLDEGFSRRDVLYRADTERESSDAFLKGRKPQKSRRHRRNLDESSSESSRSHRNRRSLDLSPDADFDDQIIAEVVSSRTYRDRRNRRSVGDIMSDDDVDADDDVSIIDDDYVTAAKSIIPEKPKVETGSKKTSSKPLDDFSLLRSELDELSNSTPNQQQVGVSVVNPSLQNSSKSALKDYPLIQNLTLNSTAMTDVSQQSGTNSTARIAASPELNSTIDSNQVANITLDTVPGDTIQESSSIKNHSEYDMKQEDSQIAPAVQFHPTNISGYTNNTNEIATGSAKAANIDLKYLQILPQENSTLEDGHIMNLTQKLNVGGDMSELYKRPLTDSRMSSHLRPDADTSNNILPQKINSTFANNEKPVDLTAQQFVGGDMSELYKRPLTDSKMSSHLRPDADTSNNILPQKINPTFADNEKPVNLTAQQFIGGDMSELYKRPIITSRYDTTSMNNENKPSLVTNTQTPIKNVSAVTEPIEPAALVNNNTTSNLETSLKNQSDSTPPQYLIGGDMSELFRPTKLLNFTSANLNNNFQGSKNSSIQSVSPEPIKTSQKTGSILNNGITPSNGVVNNNQIPNNSTESTSNSKPQSQIRPSNQNSQSNNTNLSLPLLSDISRQATNPENSTLTRNNQVAQGPEPPQINLVPELNAVAPKIVTMVTHKQLIANKRSHIKKHHHHHHSNKRNRIANVKTGTKHSNTRSTHHHHHHKKQNKIEKKQTNKSSLITKESIRPAVAMANKTKQTNLVSRGFKFTINPKKILNAKHAKPHVLPPITAKQNENEMKKLLTSIVNNLNFHAKKSQTKRKELGQQVKRFITVSKSVLKTHVEGAYMTPMRLPSKSVVRSLEKLGQQIKNNSQPIGMYLSSFINEISRVSRAGSINQSGQKQIDKILKSIERSKIPGLASDAVKIDDGDSLTKLSSSDAEDIGLSDSLEVKGDIEDALNDSPVKNEGDIAKKVMIEPTVGVSTTLKTGKKSLLYTVHNDDLMLENKLNEEASHLADLEIASNQVLDENELSNVIKREGKFNFEKKDATGLLLRAANQRDVFSTDDSKNEDITGEITSTPGDLMIETAASPNNMKKFAKDLVEDDTVESGRRGDRGSVLVYVTKKKNVTDVGAANDEDDEEQSILGNENVDHQRHHSHQKEESDDLDDNSAEVRVTMKQPDESENDRSQSHQEKGNDRSQSHHEKGNDRDELFAYSKKKDDSSTVVVDFSDKSNVGDDDYVDVESPGAISKSKNIDKERNPQGEGDSGDDMRDHEDPENEHIKIPTSMKELRKSNEGSDEMSKGEERKPQGEGDSGDDMRDHKNPESENIKVPTSMKMKKYEDSEKNSDTKHRKPQGEGDSGDDMRDHENPENENIKVPTSMKYKETNKNLKAESDAGESQEKEEESPGAGDAKEPLSEFKEKEEHHKKFNDKESLDDEYSIMKTESNWHHHPKGKEHSDVEAKDFDDNEEQFHSSTKHGSEGMSPGSSAKHFHHKGESSLMDEGEANMGEGKEESMLSAFENKIEAHYSENEHHTSKDSGKSHAEDDGKKLKPTSKQNKLLKHYADDFENEKEDLKDQNSSDKEKFEKSKNQRLKGKERFAPTDENSSNTEEKEEKESSSGYENETPSYSSLDGREKRKPSKARLSNVGENKENDTKLHEASDEKEREQSSSGSGKKPLSKTQQYRKVSFSTSPKNKKQQQKSEAKHKETEDTKKNNDNLNGSSKNSQSKQSFKTEDNSPSKPPDIKKIKNLEEDEEDLPFYKESSSSSGSSSDSTQHLMEPGKFQDGDANEKHHILKYKTQKNIGPQEGFSRQKVITRQGLSDLTQEMAPGQFQSGDIDERFGEHVDGKSESDKGGSDVAAETGNMHLSSQDSPVESDDKNSKSNFNENGDKSKDSKEEDTNYDYGESVDSKAEGGKNGSKMNADKGIFVEDKNLNGPSKDQVNELKSGKKGDKDNQVSIEEMKKKLTLLAKESKTKDGKPLLPNQFVNEIVNRVSEQAHKLGLDKGLMASEDSAGGQSNRDSKTQQQAEAPNVESGESKPTGDDSPGKDNSNKMQSPEPSNDESGVVEISSPEPPKESKSNKIDVSGSPGPSKESNSNQAESAEPQKIGNSKQQSSPEPLKAGISKEQASPEPTKADKAKEEKLPAPLNTGNSKEQTSPEPTRADKAKGEQTVAPLKTGSSKVQAAPEPTRAENSKEAQSLAPLKTGNSKQQAAPEPTRAGNSKGEQSLAPLKTGNSKQQAAPEPTRAENSKVAQSPEPQNGKGEHSAVEEPKNEHGGNMGGGGGGKGGKEENEHDCHIGNNDINVIHGLHGLCAEVHIIADSMMLSHNLYRSIHLSQEIALSGSLSISAQEYAVEIVEKHNGVLIASDEDSRKGIGESLYMDCDPHGHLRTGSEASWKWYSQICERGYNFDEEPKDNTYTRDFTQLIWHASTELGVGMATTVRNHMTCTIIVARYKVEGNEAGKYKENVKEGHFDGSVCEQHEEMLDHYASNHHVEGGEGGRYINGGSHGNMEGYRFATAGHAHNFFHGDGLHGNAHAPPSHELKAANLDMSHHAASSNAGCQGNGRDKVQCQQNVVEVQQLGNVVGATRNLLKSTKQVNTSSENVQSVGQSQDEVGKMIQNVFGRKTNNSALLMIQSPAEALTGFARGFHNPVKPSTDDTHQPSIMNKQRILAYTSAKTKSKGYARRSNQTVNVTSPKNNESKAHTEEKMESLGGEFHDTNLPDGAYSLGLPTDPKSKTEKEMAHHGALLVSALEKQGVDTMEGAEIKEMENQANGKDPASVSFTKEPDTKPLANTAVSPSGSSPQPVPNLDKLLKFESADTPSMGKEDGDYKDSSSASWDGLELTQHGDALTQNDGGLKDDLKQKFQKGGKMNQNNNNGASAPKTDKKPDFKDAGKSGKQDKSGKEDSGQSVEVAHKPSETLNNDEEGKDNTQDVQVDKNEGDKSKEEEKNQKEKSEDKESKLTGSSDSDKGDDKTSNKVSLDKEPPLLNEAP</sequence>
<feature type="region of interest" description="Disordered" evidence="1">
    <location>
        <begin position="1"/>
        <end position="79"/>
    </location>
</feature>
<feature type="compositionally biased region" description="Basic residues" evidence="1">
    <location>
        <begin position="44"/>
        <end position="56"/>
    </location>
</feature>
<feature type="compositionally biased region" description="Polar residues" evidence="1">
    <location>
        <begin position="2149"/>
        <end position="2160"/>
    </location>
</feature>
<evidence type="ECO:0000256" key="1">
    <source>
        <dbReference type="SAM" id="MobiDB-lite"/>
    </source>
</evidence>
<feature type="compositionally biased region" description="Basic and acidic residues" evidence="1">
    <location>
        <begin position="2036"/>
        <end position="2051"/>
    </location>
</feature>
<feature type="compositionally biased region" description="Polar residues" evidence="1">
    <location>
        <begin position="549"/>
        <end position="581"/>
    </location>
</feature>
<feature type="compositionally biased region" description="Basic and acidic residues" evidence="1">
    <location>
        <begin position="1782"/>
        <end position="1792"/>
    </location>
</feature>